<keyword evidence="2" id="KW-0964">Secreted</keyword>
<evidence type="ECO:0000313" key="6">
    <source>
        <dbReference type="Proteomes" id="UP001165279"/>
    </source>
</evidence>
<dbReference type="InterPro" id="IPR001343">
    <property type="entry name" value="Hemolysn_Ca-bd"/>
</dbReference>
<evidence type="ECO:0000313" key="5">
    <source>
        <dbReference type="EMBL" id="MCG6560487.1"/>
    </source>
</evidence>
<dbReference type="InterPro" id="IPR028992">
    <property type="entry name" value="Hedgehog/Intein_dom"/>
</dbReference>
<gene>
    <name evidence="5" type="ORF">MB818_19945</name>
</gene>
<feature type="region of interest" description="Disordered" evidence="3">
    <location>
        <begin position="456"/>
        <end position="489"/>
    </location>
</feature>
<dbReference type="SUPFAM" id="SSF51120">
    <property type="entry name" value="beta-Roll"/>
    <property type="match status" value="2"/>
</dbReference>
<organism evidence="5 6">
    <name type="scientific">Ruegeria alba</name>
    <dbReference type="NCBI Taxonomy" id="2916756"/>
    <lineage>
        <taxon>Bacteria</taxon>
        <taxon>Pseudomonadati</taxon>
        <taxon>Pseudomonadota</taxon>
        <taxon>Alphaproteobacteria</taxon>
        <taxon>Rhodobacterales</taxon>
        <taxon>Roseobacteraceae</taxon>
        <taxon>Ruegeria</taxon>
    </lineage>
</organism>
<name>A0ABS9P1W3_9RHOB</name>
<keyword evidence="6" id="KW-1185">Reference proteome</keyword>
<dbReference type="PROSITE" id="PS50817">
    <property type="entry name" value="INTEIN_N_TER"/>
    <property type="match status" value="1"/>
</dbReference>
<dbReference type="PROSITE" id="PS00330">
    <property type="entry name" value="HEMOLYSIN_CALCIUM"/>
    <property type="match status" value="3"/>
</dbReference>
<dbReference type="Proteomes" id="UP001165279">
    <property type="component" value="Unassembled WGS sequence"/>
</dbReference>
<dbReference type="Gene3D" id="2.150.10.10">
    <property type="entry name" value="Serralysin-like metalloprotease, C-terminal"/>
    <property type="match status" value="3"/>
</dbReference>
<accession>A0ABS9P1W3</accession>
<dbReference type="InterPro" id="IPR036844">
    <property type="entry name" value="Hint_dom_sf"/>
</dbReference>
<dbReference type="InterPro" id="IPR006141">
    <property type="entry name" value="Intein_N"/>
</dbReference>
<comment type="subcellular location">
    <subcellularLocation>
        <location evidence="1">Secreted</location>
    </subcellularLocation>
</comment>
<dbReference type="PRINTS" id="PR00313">
    <property type="entry name" value="CABNDNGRPT"/>
</dbReference>
<dbReference type="Pfam" id="PF00353">
    <property type="entry name" value="HemolysinCabind"/>
    <property type="match status" value="4"/>
</dbReference>
<evidence type="ECO:0000256" key="1">
    <source>
        <dbReference type="ARBA" id="ARBA00004613"/>
    </source>
</evidence>
<dbReference type="InterPro" id="IPR050557">
    <property type="entry name" value="RTX_toxin/Mannuronan_C5-epim"/>
</dbReference>
<dbReference type="Gene3D" id="2.170.16.10">
    <property type="entry name" value="Hedgehog/Intein (Hint) domain"/>
    <property type="match status" value="1"/>
</dbReference>
<evidence type="ECO:0000256" key="3">
    <source>
        <dbReference type="SAM" id="MobiDB-lite"/>
    </source>
</evidence>
<protein>
    <submittedName>
        <fullName evidence="5">Hint domain-containing protein</fullName>
    </submittedName>
</protein>
<dbReference type="EMBL" id="JAKOEM010000028">
    <property type="protein sequence ID" value="MCG6560487.1"/>
    <property type="molecule type" value="Genomic_DNA"/>
</dbReference>
<dbReference type="Pfam" id="PF13403">
    <property type="entry name" value="Hint_2"/>
    <property type="match status" value="1"/>
</dbReference>
<dbReference type="SUPFAM" id="SSF51294">
    <property type="entry name" value="Hedgehog/intein (Hint) domain"/>
    <property type="match status" value="1"/>
</dbReference>
<evidence type="ECO:0000256" key="2">
    <source>
        <dbReference type="ARBA" id="ARBA00022525"/>
    </source>
</evidence>
<dbReference type="RefSeq" id="WP_238906179.1">
    <property type="nucleotide sequence ID" value="NZ_JAKOEM010000028.1"/>
</dbReference>
<dbReference type="InterPro" id="IPR018511">
    <property type="entry name" value="Hemolysin-typ_Ca-bd_CS"/>
</dbReference>
<feature type="domain" description="Hedgehog/Intein (Hint)" evidence="4">
    <location>
        <begin position="653"/>
        <end position="791"/>
    </location>
</feature>
<proteinExistence type="predicted"/>
<dbReference type="PANTHER" id="PTHR38340">
    <property type="entry name" value="S-LAYER PROTEIN"/>
    <property type="match status" value="1"/>
</dbReference>
<reference evidence="5" key="1">
    <citation type="submission" date="2022-02" db="EMBL/GenBank/DDBJ databases">
        <title>The genome sequence of Ruegeria sp. 1NDH52C.</title>
        <authorList>
            <person name="Du J."/>
        </authorList>
    </citation>
    <scope>NUCLEOTIDE SEQUENCE</scope>
    <source>
        <strain evidence="5">1NDH52C</strain>
    </source>
</reference>
<dbReference type="PANTHER" id="PTHR38340:SF1">
    <property type="entry name" value="S-LAYER PROTEIN"/>
    <property type="match status" value="1"/>
</dbReference>
<sequence>MDTSIWLFLGATAPDGEMQTVPGRLSGILFEPEGYVAISGNWAIADTDASLTLRYSVRNGAQVSTEVAGVVSSSVQVTFADGRLQTVAGGSLMSMSNGDLFYVVGAGDPAATFKTIEGDVRPISTLRVTGLQQETDTDLTDLSFPQEFAVTTDGSEPVIGEAPDPSGLLSDGTISGTGLADRINVRYLGDRDGDVVDNLDAMGLNGELAESDDDLIDALGGNDTVEAGRGHDTVLGGDGDDSIDGGVGADSLLGGLGADTLDGGIGADPLSPVYQQVTSVNQVLNGVNSRPDFGVTTVSDTGNVAFTSVGTIADGFFVGDNFNTSGLFAEETHTHVASTQAAGARIVMNRLEISETLTISVDGSVLDLNAAIAAGTVTFDGAGVYVIDASGKIVSTSNDVAVTANTELTLTFKVPLSRIDVTLVKSAFSAEGAVYALSFDTNPIVAPRLSTANDTLEGGDGNDLLDGNDGDDSLRGGTGDDTLFGDDGNDTLLGDAGRDSVLGGAGDDTLAGGGEADTLVGGAGNDSIFDGGGDDLVFGSEGNDLFFIGRGHNTIGDFGFGNGPVDDGDQTNNDFANLSAFYNRATYDAAVLNGRIDPSVIRNPLEWLRADHADDGVLNDTAAGWTASDSLTLRNGGAPVDPGQLTFDTTNVTCFCRGTLIATAEGEIPVEDLCAGDRVITRDRGYQRIRWIGSTVRDAHPGIAPIRIRAGVLKNNRDLRVSPNHRVLMVGPMVEFFLGHAEVLVPAKFLVDGEGIVQEQFGQVDYFHMLFDQHELVLSERAWTESFHPGQAGWSALCDETRAEILDLFPELESDCATMGSSTARYVVDRREALVLLQSLGGHSIQTMEMLPC</sequence>
<evidence type="ECO:0000259" key="4">
    <source>
        <dbReference type="Pfam" id="PF13403"/>
    </source>
</evidence>
<dbReference type="InterPro" id="IPR011049">
    <property type="entry name" value="Serralysin-like_metalloprot_C"/>
</dbReference>
<comment type="caution">
    <text evidence="5">The sequence shown here is derived from an EMBL/GenBank/DDBJ whole genome shotgun (WGS) entry which is preliminary data.</text>
</comment>